<feature type="region of interest" description="Disordered" evidence="1">
    <location>
        <begin position="64"/>
        <end position="99"/>
    </location>
</feature>
<name>A0AAU8PRC9_DESK7</name>
<evidence type="ECO:0000313" key="2">
    <source>
        <dbReference type="EMBL" id="AEG14141.1"/>
    </source>
</evidence>
<proteinExistence type="predicted"/>
<keyword evidence="3" id="KW-1185">Reference proteome</keyword>
<sequence>MPVYHKKAKNPISPESFSNLPDHVQVSLREAIGSAKDGLLALSITVGLNVLKAMMEAEVAEIVEPKGKHNPNRQAVRHGSEKGSVVPGGRKVAVRRPRVRTTDGREVRLNTYEAFQDERLRCGSYCQMWF</sequence>
<dbReference type="KEGG" id="dku:Desku_0524"/>
<organism evidence="2 3">
    <name type="scientific">Desulfofundulus kuznetsovii (strain DSM 6115 / VKM B-1805 / 17)</name>
    <name type="common">Desulfotomaculum kuznetsovii</name>
    <dbReference type="NCBI Taxonomy" id="760568"/>
    <lineage>
        <taxon>Bacteria</taxon>
        <taxon>Bacillati</taxon>
        <taxon>Bacillota</taxon>
        <taxon>Clostridia</taxon>
        <taxon>Eubacteriales</taxon>
        <taxon>Peptococcaceae</taxon>
        <taxon>Desulfofundulus</taxon>
    </lineage>
</organism>
<evidence type="ECO:0000313" key="3">
    <source>
        <dbReference type="Proteomes" id="UP000009229"/>
    </source>
</evidence>
<dbReference type="Proteomes" id="UP000009229">
    <property type="component" value="Chromosome"/>
</dbReference>
<reference evidence="3" key="1">
    <citation type="submission" date="2011-05" db="EMBL/GenBank/DDBJ databases">
        <title>Complete sequence of Desulfotomaculum kuznetsovii DSM 6115.</title>
        <authorList>
            <person name="Lucas S."/>
            <person name="Han J."/>
            <person name="Lapidus A."/>
            <person name="Cheng J.-F."/>
            <person name="Goodwin L."/>
            <person name="Pitluck S."/>
            <person name="Peters L."/>
            <person name="Mikhailova N."/>
            <person name="Lu M."/>
            <person name="Saunders E."/>
            <person name="Han C."/>
            <person name="Tapia R."/>
            <person name="Land M."/>
            <person name="Hauser L."/>
            <person name="Kyrpides N."/>
            <person name="Ivanova N."/>
            <person name="Pagani I."/>
            <person name="Nazina T."/>
            <person name="Ivanova A."/>
            <person name="Parshina S."/>
            <person name="Kuever J."/>
            <person name="Muyzer G."/>
            <person name="Plugge C."/>
            <person name="Stams A."/>
            <person name="Woyke T."/>
        </authorList>
    </citation>
    <scope>NUCLEOTIDE SEQUENCE [LARGE SCALE GENOMIC DNA]</scope>
    <source>
        <strain evidence="3">DSM 6115 / VKM B-1805 / 17</strain>
    </source>
</reference>
<evidence type="ECO:0000256" key="1">
    <source>
        <dbReference type="SAM" id="MobiDB-lite"/>
    </source>
</evidence>
<dbReference type="AlphaFoldDB" id="A0AAU8PRC9"/>
<gene>
    <name evidence="2" type="ordered locus">Desku_0524</name>
</gene>
<protein>
    <submittedName>
        <fullName evidence="2">Transposase</fullName>
    </submittedName>
</protein>
<accession>A0AAU8PRC9</accession>
<dbReference type="EMBL" id="CP002770">
    <property type="protein sequence ID" value="AEG14141.1"/>
    <property type="molecule type" value="Genomic_DNA"/>
</dbReference>